<dbReference type="InterPro" id="IPR011014">
    <property type="entry name" value="MscS_channel_TM-2"/>
</dbReference>
<feature type="transmembrane region" description="Helical" evidence="7">
    <location>
        <begin position="229"/>
        <end position="250"/>
    </location>
</feature>
<dbReference type="PANTHER" id="PTHR30347:SF1">
    <property type="entry name" value="MECHANOSENSITIVE CHANNEL MSCK"/>
    <property type="match status" value="1"/>
</dbReference>
<feature type="transmembrane region" description="Helical" evidence="7">
    <location>
        <begin position="46"/>
        <end position="63"/>
    </location>
</feature>
<dbReference type="InterPro" id="IPR011066">
    <property type="entry name" value="MscS_channel_C_sf"/>
</dbReference>
<dbReference type="Pfam" id="PF00924">
    <property type="entry name" value="MS_channel_2nd"/>
    <property type="match status" value="1"/>
</dbReference>
<organism evidence="11 12">
    <name type="scientific">Parasulfitobacter algicola</name>
    <dbReference type="NCBI Taxonomy" id="2614809"/>
    <lineage>
        <taxon>Bacteria</taxon>
        <taxon>Pseudomonadati</taxon>
        <taxon>Pseudomonadota</taxon>
        <taxon>Alphaproteobacteria</taxon>
        <taxon>Rhodobacterales</taxon>
        <taxon>Roseobacteraceae</taxon>
        <taxon>Parasulfitobacter</taxon>
    </lineage>
</organism>
<evidence type="ECO:0000256" key="5">
    <source>
        <dbReference type="ARBA" id="ARBA00022989"/>
    </source>
</evidence>
<keyword evidence="6 7" id="KW-0472">Membrane</keyword>
<evidence type="ECO:0000256" key="7">
    <source>
        <dbReference type="SAM" id="Phobius"/>
    </source>
</evidence>
<proteinExistence type="inferred from homology"/>
<dbReference type="InterPro" id="IPR049142">
    <property type="entry name" value="MS_channel_1st"/>
</dbReference>
<comment type="subcellular location">
    <subcellularLocation>
        <location evidence="1">Cell membrane</location>
        <topology evidence="1">Multi-pass membrane protein</topology>
    </subcellularLocation>
</comment>
<dbReference type="Gene3D" id="3.30.70.100">
    <property type="match status" value="1"/>
</dbReference>
<comment type="similarity">
    <text evidence="2">Belongs to the MscS (TC 1.A.23) family.</text>
</comment>
<feature type="transmembrane region" description="Helical" evidence="7">
    <location>
        <begin position="121"/>
        <end position="139"/>
    </location>
</feature>
<name>A0ABX2IWT0_9RHOB</name>
<dbReference type="Gene3D" id="2.30.30.60">
    <property type="match status" value="1"/>
</dbReference>
<protein>
    <submittedName>
        <fullName evidence="11">Mechanosensitive ion channel</fullName>
    </submittedName>
</protein>
<gene>
    <name evidence="11" type="ORF">HRQ87_08935</name>
</gene>
<dbReference type="RefSeq" id="WP_174137457.1">
    <property type="nucleotide sequence ID" value="NZ_JABUFE010000004.1"/>
</dbReference>
<reference evidence="11 12" key="1">
    <citation type="submission" date="2020-06" db="EMBL/GenBank/DDBJ databases">
        <title>Sulfitobacter algicola sp. nov., isolated from green algae.</title>
        <authorList>
            <person name="Wang C."/>
        </authorList>
    </citation>
    <scope>NUCLEOTIDE SEQUENCE [LARGE SCALE GENOMIC DNA]</scope>
    <source>
        <strain evidence="11 12">1151</strain>
    </source>
</reference>
<sequence>MASHISTGPETAEEIIQEVTSSFGPLIRFMLETSERIMTQIFSQEGIFQVSAIAFAFLAALLVTRPLGRLIERAWPLEDEDTMFLASAFRVVRRLVFPAIWAFGLWISVAAFRKAGIGNDLIRVIASLLQAWIFIRLFSTFVRDPIWSRTFATIAWIVAALTILRLLNPTIAILDSFAFNLGEARISVYMALKGIAILVMLIWLASLVSRFVQTRLGRASNMTSSVRTLIAQSVRIALLFIAIMLAMNAIGVDLTALAVFSGAVGVGIGFGLQAIFSNLVAGIILLIEETVKVGDFVELESGLSGEVREINIRATLITTNDNIDILVPNSEFINNRVTNLTLRDAFVRVRIPFGVAYGTDKDLVRTAALEASAAVPHMLTGPKAKPPQVWLVNFGDSSLDFELVVWLKPEAVKRPRAVNADYNWAIETALAKYGIEIPFPQRDLHIRSGSLPINLTAETKPSEGG</sequence>
<keyword evidence="3" id="KW-1003">Cell membrane</keyword>
<keyword evidence="12" id="KW-1185">Reference proteome</keyword>
<dbReference type="Pfam" id="PF21088">
    <property type="entry name" value="MS_channel_1st"/>
    <property type="match status" value="1"/>
</dbReference>
<evidence type="ECO:0000256" key="3">
    <source>
        <dbReference type="ARBA" id="ARBA00022475"/>
    </source>
</evidence>
<feature type="transmembrane region" description="Helical" evidence="7">
    <location>
        <begin position="95"/>
        <end position="115"/>
    </location>
</feature>
<evidence type="ECO:0000313" key="12">
    <source>
        <dbReference type="Proteomes" id="UP000777935"/>
    </source>
</evidence>
<dbReference type="SUPFAM" id="SSF50182">
    <property type="entry name" value="Sm-like ribonucleoproteins"/>
    <property type="match status" value="1"/>
</dbReference>
<keyword evidence="4 7" id="KW-0812">Transmembrane</keyword>
<comment type="caution">
    <text evidence="11">The sequence shown here is derived from an EMBL/GenBank/DDBJ whole genome shotgun (WGS) entry which is preliminary data.</text>
</comment>
<dbReference type="PANTHER" id="PTHR30347">
    <property type="entry name" value="POTASSIUM CHANNEL RELATED"/>
    <property type="match status" value="1"/>
</dbReference>
<keyword evidence="5 7" id="KW-1133">Transmembrane helix</keyword>
<dbReference type="Proteomes" id="UP000777935">
    <property type="component" value="Unassembled WGS sequence"/>
</dbReference>
<evidence type="ECO:0000256" key="4">
    <source>
        <dbReference type="ARBA" id="ARBA00022692"/>
    </source>
</evidence>
<dbReference type="InterPro" id="IPR010920">
    <property type="entry name" value="LSM_dom_sf"/>
</dbReference>
<evidence type="ECO:0000259" key="10">
    <source>
        <dbReference type="Pfam" id="PF21088"/>
    </source>
</evidence>
<dbReference type="SUPFAM" id="SSF82689">
    <property type="entry name" value="Mechanosensitive channel protein MscS (YggB), C-terminal domain"/>
    <property type="match status" value="1"/>
</dbReference>
<feature type="domain" description="Mechanosensitive ion channel MscS" evidence="8">
    <location>
        <begin position="275"/>
        <end position="341"/>
    </location>
</feature>
<dbReference type="InterPro" id="IPR049278">
    <property type="entry name" value="MS_channel_C"/>
</dbReference>
<feature type="domain" description="Mechanosensitive ion channel transmembrane helices 2/3" evidence="10">
    <location>
        <begin position="234"/>
        <end position="273"/>
    </location>
</feature>
<dbReference type="Pfam" id="PF21082">
    <property type="entry name" value="MS_channel_3rd"/>
    <property type="match status" value="1"/>
</dbReference>
<dbReference type="InterPro" id="IPR023408">
    <property type="entry name" value="MscS_beta-dom_sf"/>
</dbReference>
<feature type="transmembrane region" description="Helical" evidence="7">
    <location>
        <begin position="256"/>
        <end position="287"/>
    </location>
</feature>
<evidence type="ECO:0000313" key="11">
    <source>
        <dbReference type="EMBL" id="NSX54924.1"/>
    </source>
</evidence>
<evidence type="ECO:0000259" key="8">
    <source>
        <dbReference type="Pfam" id="PF00924"/>
    </source>
</evidence>
<feature type="domain" description="Mechanosensitive ion channel MscS C-terminal" evidence="9">
    <location>
        <begin position="349"/>
        <end position="437"/>
    </location>
</feature>
<evidence type="ECO:0000256" key="2">
    <source>
        <dbReference type="ARBA" id="ARBA00008017"/>
    </source>
</evidence>
<evidence type="ECO:0000256" key="1">
    <source>
        <dbReference type="ARBA" id="ARBA00004651"/>
    </source>
</evidence>
<evidence type="ECO:0000256" key="6">
    <source>
        <dbReference type="ARBA" id="ARBA00023136"/>
    </source>
</evidence>
<dbReference type="InterPro" id="IPR006685">
    <property type="entry name" value="MscS_channel_2nd"/>
</dbReference>
<evidence type="ECO:0000259" key="9">
    <source>
        <dbReference type="Pfam" id="PF21082"/>
    </source>
</evidence>
<dbReference type="SUPFAM" id="SSF82861">
    <property type="entry name" value="Mechanosensitive channel protein MscS (YggB), transmembrane region"/>
    <property type="match status" value="1"/>
</dbReference>
<feature type="transmembrane region" description="Helical" evidence="7">
    <location>
        <begin position="186"/>
        <end position="208"/>
    </location>
</feature>
<dbReference type="Gene3D" id="1.10.287.1260">
    <property type="match status" value="1"/>
</dbReference>
<accession>A0ABX2IWT0</accession>
<feature type="transmembrane region" description="Helical" evidence="7">
    <location>
        <begin position="151"/>
        <end position="174"/>
    </location>
</feature>
<dbReference type="EMBL" id="JABUFE010000004">
    <property type="protein sequence ID" value="NSX54924.1"/>
    <property type="molecule type" value="Genomic_DNA"/>
</dbReference>
<dbReference type="InterPro" id="IPR052702">
    <property type="entry name" value="MscS-like_channel"/>
</dbReference>